<dbReference type="NCBIfam" id="TIGR02566">
    <property type="entry name" value="cas_Csy3"/>
    <property type="match status" value="1"/>
</dbReference>
<evidence type="ECO:0000313" key="1">
    <source>
        <dbReference type="EMBL" id="MFC3292486.1"/>
    </source>
</evidence>
<name>A0ABV7M0S7_9GAMM</name>
<dbReference type="Proteomes" id="UP001595640">
    <property type="component" value="Unassembled WGS sequence"/>
</dbReference>
<dbReference type="EMBL" id="JBHRUH010000015">
    <property type="protein sequence ID" value="MFC3292486.1"/>
    <property type="molecule type" value="Genomic_DNA"/>
</dbReference>
<evidence type="ECO:0000313" key="2">
    <source>
        <dbReference type="Proteomes" id="UP001595640"/>
    </source>
</evidence>
<keyword evidence="2" id="KW-1185">Reference proteome</keyword>
<comment type="caution">
    <text evidence="1">The sequence shown here is derived from an EMBL/GenBank/DDBJ whole genome shotgun (WGS) entry which is preliminary data.</text>
</comment>
<gene>
    <name evidence="1" type="primary">csy3</name>
    <name evidence="1" type="ORF">ACFOEI_10435</name>
</gene>
<sequence length="344" mass="39134">MIELARNLSYRRSLSPGKAVFFYKTKDSEFEPLEAESSRLRGVKASFSEAYDGEGKTKNDDAVGKLPFGNPIFIESCFVPPLIEHMYCRFSLRAESNVMQPLVCSDLALADHLKALAIQYRDSGGFDELARRYSKNLMRGTWLWHNQRARDIEISISVSDYDDVLTVSNLKQQGNDPLCWDENSQAVHRILSSGMSRAFYDPQKYWFADITAKVRVEFCQEIFPSQVFVDKEGLKDSPTKQFAKVATSDGRAAVCFTSKKVGAALQMIDNWWEEGAEKLLRVSEYGADREFLIARRNPSTGKDFYSILYDSENLLKDSVENEICPDYHYLMAVLTKGGMFQKGK</sequence>
<dbReference type="Pfam" id="PF09615">
    <property type="entry name" value="Cas_Csy3"/>
    <property type="match status" value="1"/>
</dbReference>
<accession>A0ABV7M0S7</accession>
<protein>
    <submittedName>
        <fullName evidence="1">Type I-F CRISPR-associated protein Csy3</fullName>
    </submittedName>
</protein>
<dbReference type="InterPro" id="IPR013399">
    <property type="entry name" value="CRISPR-assoc_prot_Csy3"/>
</dbReference>
<reference evidence="2" key="1">
    <citation type="journal article" date="2019" name="Int. J. Syst. Evol. Microbiol.">
        <title>The Global Catalogue of Microorganisms (GCM) 10K type strain sequencing project: providing services to taxonomists for standard genome sequencing and annotation.</title>
        <authorList>
            <consortium name="The Broad Institute Genomics Platform"/>
            <consortium name="The Broad Institute Genome Sequencing Center for Infectious Disease"/>
            <person name="Wu L."/>
            <person name="Ma J."/>
        </authorList>
    </citation>
    <scope>NUCLEOTIDE SEQUENCE [LARGE SCALE GENOMIC DNA]</scope>
    <source>
        <strain evidence="2">KCTC 12847</strain>
    </source>
</reference>
<organism evidence="1 2">
    <name type="scientific">Modicisalibacter luteus</name>
    <dbReference type="NCBI Taxonomy" id="453962"/>
    <lineage>
        <taxon>Bacteria</taxon>
        <taxon>Pseudomonadati</taxon>
        <taxon>Pseudomonadota</taxon>
        <taxon>Gammaproteobacteria</taxon>
        <taxon>Oceanospirillales</taxon>
        <taxon>Halomonadaceae</taxon>
        <taxon>Modicisalibacter</taxon>
    </lineage>
</organism>
<dbReference type="RefSeq" id="WP_019018099.1">
    <property type="nucleotide sequence ID" value="NZ_BMXD01000002.1"/>
</dbReference>
<proteinExistence type="predicted"/>